<dbReference type="InterPro" id="IPR001466">
    <property type="entry name" value="Beta-lactam-related"/>
</dbReference>
<reference evidence="2 3" key="1">
    <citation type="submission" date="2023-10" db="EMBL/GenBank/DDBJ databases">
        <title>Psychrosphaera aquimaarina strain SW33 isolated from seawater.</title>
        <authorList>
            <person name="Bayburt H."/>
            <person name="Kim J.M."/>
            <person name="Choi B.J."/>
            <person name="Jeon C.O."/>
        </authorList>
    </citation>
    <scope>NUCLEOTIDE SEQUENCE [LARGE SCALE GENOMIC DNA]</scope>
    <source>
        <strain evidence="2 3">KCTC 52743</strain>
    </source>
</reference>
<dbReference type="SUPFAM" id="SSF56601">
    <property type="entry name" value="beta-lactamase/transpeptidase-like"/>
    <property type="match status" value="1"/>
</dbReference>
<name>A0ABU3R482_9GAMM</name>
<evidence type="ECO:0000313" key="2">
    <source>
        <dbReference type="EMBL" id="MDU0114282.1"/>
    </source>
</evidence>
<evidence type="ECO:0000313" key="3">
    <source>
        <dbReference type="Proteomes" id="UP001257914"/>
    </source>
</evidence>
<dbReference type="Gene3D" id="3.40.710.10">
    <property type="entry name" value="DD-peptidase/beta-lactamase superfamily"/>
    <property type="match status" value="1"/>
</dbReference>
<dbReference type="EMBL" id="JAWCUA010000010">
    <property type="protein sequence ID" value="MDU0114282.1"/>
    <property type="molecule type" value="Genomic_DNA"/>
</dbReference>
<organism evidence="2 3">
    <name type="scientific">Psychrosphaera aquimarina</name>
    <dbReference type="NCBI Taxonomy" id="2044854"/>
    <lineage>
        <taxon>Bacteria</taxon>
        <taxon>Pseudomonadati</taxon>
        <taxon>Pseudomonadota</taxon>
        <taxon>Gammaproteobacteria</taxon>
        <taxon>Alteromonadales</taxon>
        <taxon>Pseudoalteromonadaceae</taxon>
        <taxon>Psychrosphaera</taxon>
    </lineage>
</organism>
<dbReference type="RefSeq" id="WP_315947903.1">
    <property type="nucleotide sequence ID" value="NZ_JAWCUA010000010.1"/>
</dbReference>
<dbReference type="PANTHER" id="PTHR43283:SF7">
    <property type="entry name" value="BETA-LACTAMASE-RELATED DOMAIN-CONTAINING PROTEIN"/>
    <property type="match status" value="1"/>
</dbReference>
<dbReference type="Proteomes" id="UP001257914">
    <property type="component" value="Unassembled WGS sequence"/>
</dbReference>
<dbReference type="InterPro" id="IPR050789">
    <property type="entry name" value="Diverse_Enzym_Activities"/>
</dbReference>
<proteinExistence type="predicted"/>
<evidence type="ECO:0000259" key="1">
    <source>
        <dbReference type="Pfam" id="PF00144"/>
    </source>
</evidence>
<dbReference type="PANTHER" id="PTHR43283">
    <property type="entry name" value="BETA-LACTAMASE-RELATED"/>
    <property type="match status" value="1"/>
</dbReference>
<dbReference type="EC" id="3.-.-.-" evidence="2"/>
<sequence>MKKILYTFVVFIGLLFALAPSILGFSLLNLGHAINVSTALGAKLGCSSYFVSGFSKEQTVKDLASYSPVANIVTMDYQEDNKRVTASLYGMAETSATYREGLGCALDAEGAEKLDLVTVKKVVVSDSDEWPLGSLVSHQAPVIQDKVDEIVRADNEKGYNTRALLVIKDGHLLAETYGPNVNKDTPLLGWSMGKSLTAIMIGHLQHSKRIESNPTHLFEQWQDDQRANLTLVQLLQMSSGLEFDETYAPGSDATHMLFTAPSASDVAISSPLTKTPGSEFSYSSGTTNLLSRYVHEKLGNTSQQSYDYLIQQLFEPLGMANSVFEVDDSGIFVGSSYIYASGRDWARLGLLMLNQGEINGHRLLTKDWVAAASMPNTSENDKRYGYQFWLNAGEDELRWPALPSDAYAMMGNRKQTVMIIPSQGVVFVRLGWTAGDYPMEKNYRQLLDVIN</sequence>
<dbReference type="GO" id="GO:0016787">
    <property type="term" value="F:hydrolase activity"/>
    <property type="evidence" value="ECO:0007669"/>
    <property type="project" value="UniProtKB-KW"/>
</dbReference>
<accession>A0ABU3R482</accession>
<dbReference type="Pfam" id="PF00144">
    <property type="entry name" value="Beta-lactamase"/>
    <property type="match status" value="1"/>
</dbReference>
<comment type="caution">
    <text evidence="2">The sequence shown here is derived from an EMBL/GenBank/DDBJ whole genome shotgun (WGS) entry which is preliminary data.</text>
</comment>
<dbReference type="InterPro" id="IPR012338">
    <property type="entry name" value="Beta-lactam/transpept-like"/>
</dbReference>
<gene>
    <name evidence="2" type="ORF">RT723_15040</name>
</gene>
<feature type="domain" description="Beta-lactamase-related" evidence="1">
    <location>
        <begin position="148"/>
        <end position="430"/>
    </location>
</feature>
<keyword evidence="3" id="KW-1185">Reference proteome</keyword>
<protein>
    <submittedName>
        <fullName evidence="2">Serine hydrolase</fullName>
        <ecNumber evidence="2">3.-.-.-</ecNumber>
    </submittedName>
</protein>
<keyword evidence="2" id="KW-0378">Hydrolase</keyword>